<evidence type="ECO:0000256" key="14">
    <source>
        <dbReference type="RuleBase" id="RU000320"/>
    </source>
</evidence>
<comment type="catalytic activity">
    <reaction evidence="13">
        <text>a ubiquinone + NADH + 5 H(+)(in) = a ubiquinol + NAD(+) + 4 H(+)(out)</text>
        <dbReference type="Rhea" id="RHEA:29091"/>
        <dbReference type="Rhea" id="RHEA-COMP:9565"/>
        <dbReference type="Rhea" id="RHEA-COMP:9566"/>
        <dbReference type="ChEBI" id="CHEBI:15378"/>
        <dbReference type="ChEBI" id="CHEBI:16389"/>
        <dbReference type="ChEBI" id="CHEBI:17976"/>
        <dbReference type="ChEBI" id="CHEBI:57540"/>
        <dbReference type="ChEBI" id="CHEBI:57945"/>
        <dbReference type="EC" id="7.1.1.2"/>
    </reaction>
</comment>
<feature type="transmembrane region" description="Helical" evidence="15">
    <location>
        <begin position="385"/>
        <end position="405"/>
    </location>
</feature>
<dbReference type="PANTHER" id="PTHR42829:SF2">
    <property type="entry name" value="NADH-UBIQUINONE OXIDOREDUCTASE CHAIN 5"/>
    <property type="match status" value="1"/>
</dbReference>
<keyword evidence="6 14" id="KW-0812">Transmembrane</keyword>
<keyword evidence="8" id="KW-0249">Electron transport</keyword>
<sequence>MQESVTAALAWIPLLPLLGFLILISVPLFSRMELPQGVSAAIGVGSVGLAALLTAFVALSVFRPDPDAVIQVSLWQWLSVADLQLGFNFYVDWLTLVMLSVITGVGFLIHLYSAGYMRGDSGYRRYFAYLNLFVCAMLLLVLADNLVLLYLGWEGVGLCSYLLIGFWYKDPVNGAAARKAFIVTRVGDTAMAIGLFLLFNQFATLNIRELLAATGGSVFNDPTITLAALLLLGGAVGKSAQLPLQTWLPDAMAGPTPVSALIHAATMVTAGVYLIARMHPLFSLSETAMSAVAVVGALTLLLAGCSALVQSDIKRVLAYSTISQIGYMFLALGVGAWSGAIFHLMTHAFFKALLFLSAGSVILSLHHEQDIFAMGGLRKRIPFTFVCFAIGCACLAALPFTSGFYSKDQILLSAWEFYHGFNGIWLAGILGALVTGIYSFRLLFLVFFGSEGSASAHCKDANSGVMTVPLLLLAILALVGGLLAPPLQSVFGQSDAGHPSLWVEAIAIAMPLIGLVVAWRLYLPKRRPVGAPSGIKKLWFSGWGFDWFYDRLLVRPLVFIAQVNRNDIVDTFYKGTAAASRQLNLLLSSSQNGQVRWYMATLVTGSILFLALLVAL</sequence>
<dbReference type="EC" id="7.1.1.2" evidence="2"/>
<dbReference type="NCBIfam" id="NF005141">
    <property type="entry name" value="PRK06590.1"/>
    <property type="match status" value="1"/>
</dbReference>
<evidence type="ECO:0000256" key="6">
    <source>
        <dbReference type="ARBA" id="ARBA00022692"/>
    </source>
</evidence>
<evidence type="ECO:0000259" key="16">
    <source>
        <dbReference type="Pfam" id="PF00361"/>
    </source>
</evidence>
<evidence type="ECO:0000256" key="12">
    <source>
        <dbReference type="ARBA" id="ARBA00023136"/>
    </source>
</evidence>
<dbReference type="InterPro" id="IPR010934">
    <property type="entry name" value="NADH_DH_su5_C"/>
</dbReference>
<dbReference type="EMBL" id="JBHSVR010000001">
    <property type="protein sequence ID" value="MFC6634947.1"/>
    <property type="molecule type" value="Genomic_DNA"/>
</dbReference>
<evidence type="ECO:0000313" key="19">
    <source>
        <dbReference type="EMBL" id="MFC6634947.1"/>
    </source>
</evidence>
<dbReference type="PRINTS" id="PR01434">
    <property type="entry name" value="NADHDHGNASE5"/>
</dbReference>
<dbReference type="Pfam" id="PF00361">
    <property type="entry name" value="Proton_antipo_M"/>
    <property type="match status" value="1"/>
</dbReference>
<dbReference type="Gene3D" id="1.20.5.2700">
    <property type="match status" value="1"/>
</dbReference>
<feature type="transmembrane region" description="Helical" evidence="15">
    <location>
        <begin position="6"/>
        <end position="29"/>
    </location>
</feature>
<evidence type="ECO:0000256" key="2">
    <source>
        <dbReference type="ARBA" id="ARBA00012944"/>
    </source>
</evidence>
<feature type="transmembrane region" description="Helical" evidence="15">
    <location>
        <begin position="288"/>
        <end position="309"/>
    </location>
</feature>
<dbReference type="RefSeq" id="WP_193191043.1">
    <property type="nucleotide sequence ID" value="NZ_JACZFR010000016.1"/>
</dbReference>
<evidence type="ECO:0000256" key="10">
    <source>
        <dbReference type="ARBA" id="ARBA00023027"/>
    </source>
</evidence>
<comment type="subcellular location">
    <subcellularLocation>
        <location evidence="1">Endomembrane system</location>
        <topology evidence="1">Multi-pass membrane protein</topology>
    </subcellularLocation>
    <subcellularLocation>
        <location evidence="14">Membrane</location>
        <topology evidence="14">Multi-pass membrane protein</topology>
    </subcellularLocation>
</comment>
<feature type="transmembrane region" description="Helical" evidence="15">
    <location>
        <begin position="93"/>
        <end position="114"/>
    </location>
</feature>
<keyword evidence="4" id="KW-0813">Transport</keyword>
<feature type="transmembrane region" description="Helical" evidence="15">
    <location>
        <begin position="126"/>
        <end position="143"/>
    </location>
</feature>
<feature type="domain" description="NADH dehydrogenase subunit 5 C-terminal" evidence="18">
    <location>
        <begin position="438"/>
        <end position="611"/>
    </location>
</feature>
<proteinExistence type="predicted"/>
<protein>
    <recommendedName>
        <fullName evidence="3">NADH-ubiquinone oxidoreductase chain 5</fullName>
        <ecNumber evidence="2">7.1.1.2</ecNumber>
    </recommendedName>
</protein>
<feature type="transmembrane region" description="Helical" evidence="15">
    <location>
        <begin position="41"/>
        <end position="62"/>
    </location>
</feature>
<keyword evidence="9 15" id="KW-1133">Transmembrane helix</keyword>
<gene>
    <name evidence="19" type="primary">nuoL</name>
    <name evidence="19" type="ORF">ACFQBM_16785</name>
</gene>
<feature type="transmembrane region" description="Helical" evidence="15">
    <location>
        <begin position="502"/>
        <end position="523"/>
    </location>
</feature>
<evidence type="ECO:0000259" key="17">
    <source>
        <dbReference type="Pfam" id="PF00662"/>
    </source>
</evidence>
<dbReference type="InterPro" id="IPR003945">
    <property type="entry name" value="NU5C-like"/>
</dbReference>
<keyword evidence="7" id="KW-1278">Translocase</keyword>
<reference evidence="20" key="1">
    <citation type="journal article" date="2019" name="Int. J. Syst. Evol. Microbiol.">
        <title>The Global Catalogue of Microorganisms (GCM) 10K type strain sequencing project: providing services to taxonomists for standard genome sequencing and annotation.</title>
        <authorList>
            <consortium name="The Broad Institute Genomics Platform"/>
            <consortium name="The Broad Institute Genome Sequencing Center for Infectious Disease"/>
            <person name="Wu L."/>
            <person name="Ma J."/>
        </authorList>
    </citation>
    <scope>NUCLEOTIDE SEQUENCE [LARGE SCALE GENOMIC DNA]</scope>
    <source>
        <strain evidence="20">CGMCC 1.13718</strain>
    </source>
</reference>
<evidence type="ECO:0000256" key="9">
    <source>
        <dbReference type="ARBA" id="ARBA00022989"/>
    </source>
</evidence>
<dbReference type="Pfam" id="PF00662">
    <property type="entry name" value="Proton_antipo_N"/>
    <property type="match status" value="1"/>
</dbReference>
<evidence type="ECO:0000313" key="20">
    <source>
        <dbReference type="Proteomes" id="UP001596425"/>
    </source>
</evidence>
<evidence type="ECO:0000256" key="5">
    <source>
        <dbReference type="ARBA" id="ARBA00022660"/>
    </source>
</evidence>
<keyword evidence="10" id="KW-0520">NAD</keyword>
<evidence type="ECO:0000256" key="3">
    <source>
        <dbReference type="ARBA" id="ARBA00021096"/>
    </source>
</evidence>
<comment type="caution">
    <text evidence="19">The sequence shown here is derived from an EMBL/GenBank/DDBJ whole genome shotgun (WGS) entry which is preliminary data.</text>
</comment>
<feature type="transmembrane region" description="Helical" evidence="15">
    <location>
        <begin position="316"/>
        <end position="342"/>
    </location>
</feature>
<evidence type="ECO:0000256" key="11">
    <source>
        <dbReference type="ARBA" id="ARBA00023075"/>
    </source>
</evidence>
<dbReference type="PANTHER" id="PTHR42829">
    <property type="entry name" value="NADH-UBIQUINONE OXIDOREDUCTASE CHAIN 5"/>
    <property type="match status" value="1"/>
</dbReference>
<feature type="transmembrane region" description="Helical" evidence="15">
    <location>
        <begin position="597"/>
        <end position="615"/>
    </location>
</feature>
<dbReference type="Proteomes" id="UP001596425">
    <property type="component" value="Unassembled WGS sequence"/>
</dbReference>
<name>A0ABW1YQA7_9GAMM</name>
<feature type="transmembrane region" description="Helical" evidence="15">
    <location>
        <begin position="180"/>
        <end position="199"/>
    </location>
</feature>
<dbReference type="InterPro" id="IPR001750">
    <property type="entry name" value="ND/Mrp_TM"/>
</dbReference>
<feature type="transmembrane region" description="Helical" evidence="15">
    <location>
        <begin position="219"/>
        <end position="237"/>
    </location>
</feature>
<evidence type="ECO:0000259" key="18">
    <source>
        <dbReference type="Pfam" id="PF06455"/>
    </source>
</evidence>
<feature type="transmembrane region" description="Helical" evidence="15">
    <location>
        <begin position="461"/>
        <end position="482"/>
    </location>
</feature>
<dbReference type="PRINTS" id="PR01435">
    <property type="entry name" value="NPOXDRDTASE5"/>
</dbReference>
<organism evidence="19 20">
    <name type="scientific">Microbulbifer taiwanensis</name>
    <dbReference type="NCBI Taxonomy" id="986746"/>
    <lineage>
        <taxon>Bacteria</taxon>
        <taxon>Pseudomonadati</taxon>
        <taxon>Pseudomonadota</taxon>
        <taxon>Gammaproteobacteria</taxon>
        <taxon>Cellvibrionales</taxon>
        <taxon>Microbulbiferaceae</taxon>
        <taxon>Microbulbifer</taxon>
    </lineage>
</organism>
<evidence type="ECO:0000256" key="1">
    <source>
        <dbReference type="ARBA" id="ARBA00004127"/>
    </source>
</evidence>
<evidence type="ECO:0000256" key="7">
    <source>
        <dbReference type="ARBA" id="ARBA00022967"/>
    </source>
</evidence>
<keyword evidence="11" id="KW-0830">Ubiquinone</keyword>
<evidence type="ECO:0000256" key="15">
    <source>
        <dbReference type="SAM" id="Phobius"/>
    </source>
</evidence>
<accession>A0ABW1YQA7</accession>
<dbReference type="NCBIfam" id="TIGR01974">
    <property type="entry name" value="NDH_I_L"/>
    <property type="match status" value="1"/>
</dbReference>
<evidence type="ECO:0000256" key="13">
    <source>
        <dbReference type="ARBA" id="ARBA00049551"/>
    </source>
</evidence>
<keyword evidence="12 15" id="KW-0472">Membrane</keyword>
<feature type="transmembrane region" description="Helical" evidence="15">
    <location>
        <begin position="258"/>
        <end position="276"/>
    </location>
</feature>
<feature type="domain" description="NADH-Ubiquinone oxidoreductase (complex I) chain 5 N-terminal" evidence="17">
    <location>
        <begin position="77"/>
        <end position="127"/>
    </location>
</feature>
<dbReference type="InterPro" id="IPR001516">
    <property type="entry name" value="Proton_antipo_N"/>
</dbReference>
<evidence type="ECO:0000256" key="4">
    <source>
        <dbReference type="ARBA" id="ARBA00022448"/>
    </source>
</evidence>
<dbReference type="Pfam" id="PF06455">
    <property type="entry name" value="NADH5_C"/>
    <property type="match status" value="1"/>
</dbReference>
<evidence type="ECO:0000256" key="8">
    <source>
        <dbReference type="ARBA" id="ARBA00022982"/>
    </source>
</evidence>
<keyword evidence="20" id="KW-1185">Reference proteome</keyword>
<keyword evidence="5" id="KW-0679">Respiratory chain</keyword>
<feature type="transmembrane region" description="Helical" evidence="15">
    <location>
        <begin position="348"/>
        <end position="365"/>
    </location>
</feature>
<feature type="transmembrane region" description="Helical" evidence="15">
    <location>
        <begin position="149"/>
        <end position="168"/>
    </location>
</feature>
<dbReference type="InterPro" id="IPR018393">
    <property type="entry name" value="NADHpl_OxRdtase_5_subgr"/>
</dbReference>
<feature type="transmembrane region" description="Helical" evidence="15">
    <location>
        <begin position="425"/>
        <end position="449"/>
    </location>
</feature>
<feature type="domain" description="NADH:quinone oxidoreductase/Mrp antiporter transmembrane" evidence="16">
    <location>
        <begin position="143"/>
        <end position="421"/>
    </location>
</feature>